<feature type="compositionally biased region" description="Pro residues" evidence="3">
    <location>
        <begin position="234"/>
        <end position="244"/>
    </location>
</feature>
<dbReference type="CDD" id="cd00590">
    <property type="entry name" value="RRM_SF"/>
    <property type="match status" value="1"/>
</dbReference>
<feature type="region of interest" description="Disordered" evidence="3">
    <location>
        <begin position="105"/>
        <end position="172"/>
    </location>
</feature>
<dbReference type="SUPFAM" id="SSF54928">
    <property type="entry name" value="RNA-binding domain, RBD"/>
    <property type="match status" value="1"/>
</dbReference>
<name>A0A1J4JX95_9EUKA</name>
<dbReference type="GeneID" id="94842292"/>
<keyword evidence="1 2" id="KW-0694">RNA-binding</keyword>
<proteinExistence type="predicted"/>
<dbReference type="Gene3D" id="3.30.70.330">
    <property type="match status" value="1"/>
</dbReference>
<feature type="compositionally biased region" description="Basic and acidic residues" evidence="3">
    <location>
        <begin position="213"/>
        <end position="227"/>
    </location>
</feature>
<evidence type="ECO:0000256" key="2">
    <source>
        <dbReference type="PROSITE-ProRule" id="PRU00176"/>
    </source>
</evidence>
<feature type="compositionally biased region" description="Basic and acidic residues" evidence="3">
    <location>
        <begin position="105"/>
        <end position="119"/>
    </location>
</feature>
<feature type="region of interest" description="Disordered" evidence="3">
    <location>
        <begin position="193"/>
        <end position="254"/>
    </location>
</feature>
<dbReference type="VEuPathDB" id="TrichDB:TRFO_30863"/>
<dbReference type="Proteomes" id="UP000179807">
    <property type="component" value="Unassembled WGS sequence"/>
</dbReference>
<dbReference type="PROSITE" id="PS50102">
    <property type="entry name" value="RRM"/>
    <property type="match status" value="1"/>
</dbReference>
<evidence type="ECO:0000259" key="4">
    <source>
        <dbReference type="PROSITE" id="PS50102"/>
    </source>
</evidence>
<dbReference type="GO" id="GO:0003723">
    <property type="term" value="F:RNA binding"/>
    <property type="evidence" value="ECO:0007669"/>
    <property type="project" value="UniProtKB-UniRule"/>
</dbReference>
<dbReference type="PANTHER" id="PTHR48024:SF56">
    <property type="entry name" value="HETEROGENEOUS NUCLEAR RIBONUCLEOPROTEIN A0"/>
    <property type="match status" value="1"/>
</dbReference>
<feature type="domain" description="RRM" evidence="4">
    <location>
        <begin position="11"/>
        <end position="87"/>
    </location>
</feature>
<reference evidence="5" key="1">
    <citation type="submission" date="2016-10" db="EMBL/GenBank/DDBJ databases">
        <authorList>
            <person name="Benchimol M."/>
            <person name="Almeida L.G."/>
            <person name="Vasconcelos A.T."/>
            <person name="Perreira-Neves A."/>
            <person name="Rosa I.A."/>
            <person name="Tasca T."/>
            <person name="Bogo M.R."/>
            <person name="de Souza W."/>
        </authorList>
    </citation>
    <scope>NUCLEOTIDE SEQUENCE [LARGE SCALE GENOMIC DNA]</scope>
    <source>
        <strain evidence="5">K</strain>
    </source>
</reference>
<comment type="caution">
    <text evidence="5">The sequence shown here is derived from an EMBL/GenBank/DDBJ whole genome shotgun (WGS) entry which is preliminary data.</text>
</comment>
<evidence type="ECO:0000256" key="3">
    <source>
        <dbReference type="SAM" id="MobiDB-lite"/>
    </source>
</evidence>
<feature type="compositionally biased region" description="Basic residues" evidence="3">
    <location>
        <begin position="120"/>
        <end position="145"/>
    </location>
</feature>
<sequence>MSRRSLSARDRTVFVGGLNFETNEDSIYAFFREIGNIEKIHIFRRVEGQSKGFGYVTFKDMEYAKLALKFDGAILDNHKIRIDNYSTCIGIIDLKFPSDDELLKNDKGKNHDVTPEYRSQKKRKRKHKSHHKSKMKSHHKKKRTHYSSDSQSYSSDSDYYSPSSYSDYNNDYSDYNRGYSDYSDYSRDCSDYSDYSREYDRNYDSDTNYQKGVRKEDQNEYKNKNIKDNISPSFIPPLIAPPHPQQSKRFYPYSCKEDDKNYVKKKHWKRGRSKSK</sequence>
<dbReference type="EMBL" id="MLAK01000880">
    <property type="protein sequence ID" value="OHT02156.1"/>
    <property type="molecule type" value="Genomic_DNA"/>
</dbReference>
<dbReference type="InterPro" id="IPR050886">
    <property type="entry name" value="RNA-binding_reg"/>
</dbReference>
<dbReference type="Pfam" id="PF00076">
    <property type="entry name" value="RRM_1"/>
    <property type="match status" value="1"/>
</dbReference>
<evidence type="ECO:0000313" key="6">
    <source>
        <dbReference type="Proteomes" id="UP000179807"/>
    </source>
</evidence>
<evidence type="ECO:0000313" key="5">
    <source>
        <dbReference type="EMBL" id="OHT02156.1"/>
    </source>
</evidence>
<dbReference type="RefSeq" id="XP_068355292.1">
    <property type="nucleotide sequence ID" value="XM_068507588.1"/>
</dbReference>
<organism evidence="5 6">
    <name type="scientific">Tritrichomonas foetus</name>
    <dbReference type="NCBI Taxonomy" id="1144522"/>
    <lineage>
        <taxon>Eukaryota</taxon>
        <taxon>Metamonada</taxon>
        <taxon>Parabasalia</taxon>
        <taxon>Tritrichomonadida</taxon>
        <taxon>Tritrichomonadidae</taxon>
        <taxon>Tritrichomonas</taxon>
    </lineage>
</organism>
<gene>
    <name evidence="5" type="ORF">TRFO_30863</name>
</gene>
<accession>A0A1J4JX95</accession>
<dbReference type="InterPro" id="IPR035979">
    <property type="entry name" value="RBD_domain_sf"/>
</dbReference>
<evidence type="ECO:0000256" key="1">
    <source>
        <dbReference type="ARBA" id="ARBA00022884"/>
    </source>
</evidence>
<dbReference type="AlphaFoldDB" id="A0A1J4JX95"/>
<dbReference type="GO" id="GO:0005634">
    <property type="term" value="C:nucleus"/>
    <property type="evidence" value="ECO:0007669"/>
    <property type="project" value="TreeGrafter"/>
</dbReference>
<dbReference type="PANTHER" id="PTHR48024">
    <property type="entry name" value="GEO13361P1-RELATED"/>
    <property type="match status" value="1"/>
</dbReference>
<protein>
    <recommendedName>
        <fullName evidence="4">RRM domain-containing protein</fullName>
    </recommendedName>
</protein>
<feature type="compositionally biased region" description="Low complexity" evidence="3">
    <location>
        <begin position="147"/>
        <end position="172"/>
    </location>
</feature>
<dbReference type="OrthoDB" id="439808at2759"/>
<keyword evidence="6" id="KW-1185">Reference proteome</keyword>
<feature type="compositionally biased region" description="Basic and acidic residues" evidence="3">
    <location>
        <begin position="193"/>
        <end position="204"/>
    </location>
</feature>
<dbReference type="InterPro" id="IPR012677">
    <property type="entry name" value="Nucleotide-bd_a/b_plait_sf"/>
</dbReference>
<dbReference type="InterPro" id="IPR000504">
    <property type="entry name" value="RRM_dom"/>
</dbReference>
<dbReference type="SMART" id="SM00360">
    <property type="entry name" value="RRM"/>
    <property type="match status" value="1"/>
</dbReference>